<sequence length="392" mass="42454">MKQYLFTIILTASITFALSWVVWRLSLKFKLYPGIRERDVHKTPTPRLGGVAMFFGIASAILISAANPFFERMWIPPQTLWSILAATVLIAVIGVVDDLVDLDWMIKLAAQFLAAGIITVGGGLQILTLPVGDMILVSSWVSISITMFAIVVVMNAVNFIDGLDGLVAGVCLIANGIFFVYAYILTRDSGATTYFNLATFLAAVLIGACLGFLPLNWSPAKLFMGDSGALVLGLLMATSAIALTGQGDVNAFDPEQFGRSQLLGAFIPIVLPLVIVMLPLLDFGLAVFRRMRAGKSPFSPDRKHLHHRMLDLGHRDRDAVLIFYAWTAVISLSVLLMYIATRQDWPGGYLMGIAFGVVGSAACLVVTLLPSGRHRKPGHVPAPASPEPLEPR</sequence>
<gene>
    <name evidence="9" type="ORF">JF543_07485</name>
</gene>
<name>A0A939DX10_9MICO</name>
<dbReference type="InterPro" id="IPR018480">
    <property type="entry name" value="PNAcMuramoyl-5peptid_Trfase_CS"/>
</dbReference>
<dbReference type="GO" id="GO:0005886">
    <property type="term" value="C:plasma membrane"/>
    <property type="evidence" value="ECO:0007669"/>
    <property type="project" value="UniProtKB-SubCell"/>
</dbReference>
<evidence type="ECO:0000256" key="8">
    <source>
        <dbReference type="SAM" id="Phobius"/>
    </source>
</evidence>
<feature type="transmembrane region" description="Helical" evidence="8">
    <location>
        <begin position="265"/>
        <end position="288"/>
    </location>
</feature>
<keyword evidence="6 8" id="KW-0472">Membrane</keyword>
<dbReference type="Proteomes" id="UP000664385">
    <property type="component" value="Unassembled WGS sequence"/>
</dbReference>
<feature type="transmembrane region" description="Helical" evidence="8">
    <location>
        <begin position="319"/>
        <end position="341"/>
    </location>
</feature>
<evidence type="ECO:0000256" key="2">
    <source>
        <dbReference type="ARBA" id="ARBA00022475"/>
    </source>
</evidence>
<dbReference type="GO" id="GO:0071555">
    <property type="term" value="P:cell wall organization"/>
    <property type="evidence" value="ECO:0007669"/>
    <property type="project" value="TreeGrafter"/>
</dbReference>
<keyword evidence="3 9" id="KW-0808">Transferase</keyword>
<accession>A0A939DX10</accession>
<dbReference type="GO" id="GO:0044038">
    <property type="term" value="P:cell wall macromolecule biosynthetic process"/>
    <property type="evidence" value="ECO:0007669"/>
    <property type="project" value="TreeGrafter"/>
</dbReference>
<feature type="transmembrane region" description="Helical" evidence="8">
    <location>
        <begin position="197"/>
        <end position="215"/>
    </location>
</feature>
<dbReference type="EMBL" id="JAEMWU010000001">
    <property type="protein sequence ID" value="MBN8205802.1"/>
    <property type="molecule type" value="Genomic_DNA"/>
</dbReference>
<feature type="transmembrane region" description="Helical" evidence="8">
    <location>
        <begin position="78"/>
        <end position="96"/>
    </location>
</feature>
<keyword evidence="7" id="KW-0479">Metal-binding</keyword>
<evidence type="ECO:0000256" key="4">
    <source>
        <dbReference type="ARBA" id="ARBA00022692"/>
    </source>
</evidence>
<keyword evidence="5 8" id="KW-1133">Transmembrane helix</keyword>
<feature type="binding site" evidence="7">
    <location>
        <position position="226"/>
    </location>
    <ligand>
        <name>Mg(2+)</name>
        <dbReference type="ChEBI" id="CHEBI:18420"/>
    </ligand>
</feature>
<evidence type="ECO:0000256" key="7">
    <source>
        <dbReference type="PIRSR" id="PIRSR600715-1"/>
    </source>
</evidence>
<dbReference type="GO" id="GO:0009103">
    <property type="term" value="P:lipopolysaccharide biosynthetic process"/>
    <property type="evidence" value="ECO:0007669"/>
    <property type="project" value="TreeGrafter"/>
</dbReference>
<dbReference type="InterPro" id="IPR000715">
    <property type="entry name" value="Glycosyl_transferase_4"/>
</dbReference>
<organism evidence="9 10">
    <name type="scientific">Microbacterium esteraromaticum</name>
    <dbReference type="NCBI Taxonomy" id="57043"/>
    <lineage>
        <taxon>Bacteria</taxon>
        <taxon>Bacillati</taxon>
        <taxon>Actinomycetota</taxon>
        <taxon>Actinomycetes</taxon>
        <taxon>Micrococcales</taxon>
        <taxon>Microbacteriaceae</taxon>
        <taxon>Microbacterium</taxon>
    </lineage>
</organism>
<keyword evidence="7" id="KW-0460">Magnesium</keyword>
<dbReference type="PANTHER" id="PTHR22926">
    <property type="entry name" value="PHOSPHO-N-ACETYLMURAMOYL-PENTAPEPTIDE-TRANSFERASE"/>
    <property type="match status" value="1"/>
</dbReference>
<dbReference type="CDD" id="cd06853">
    <property type="entry name" value="GT_WecA_like"/>
    <property type="match status" value="1"/>
</dbReference>
<keyword evidence="2" id="KW-1003">Cell membrane</keyword>
<dbReference type="PROSITE" id="PS01348">
    <property type="entry name" value="MRAY_2"/>
    <property type="match status" value="1"/>
</dbReference>
<dbReference type="PANTHER" id="PTHR22926:SF3">
    <property type="entry name" value="UNDECAPRENYL-PHOSPHATE ALPHA-N-ACETYLGLUCOSAMINYL 1-PHOSPHATE TRANSFERASE"/>
    <property type="match status" value="1"/>
</dbReference>
<evidence type="ECO:0000313" key="9">
    <source>
        <dbReference type="EMBL" id="MBN8205802.1"/>
    </source>
</evidence>
<evidence type="ECO:0000256" key="3">
    <source>
        <dbReference type="ARBA" id="ARBA00022679"/>
    </source>
</evidence>
<dbReference type="RefSeq" id="WP_206823549.1">
    <property type="nucleotide sequence ID" value="NZ_JAEMWU010000001.1"/>
</dbReference>
<feature type="binding site" evidence="7">
    <location>
        <position position="158"/>
    </location>
    <ligand>
        <name>Mg(2+)</name>
        <dbReference type="ChEBI" id="CHEBI:18420"/>
    </ligand>
</feature>
<feature type="transmembrane region" description="Helical" evidence="8">
    <location>
        <begin position="48"/>
        <end position="66"/>
    </location>
</feature>
<proteinExistence type="predicted"/>
<feature type="transmembrane region" description="Helical" evidence="8">
    <location>
        <begin position="6"/>
        <end position="27"/>
    </location>
</feature>
<comment type="cofactor">
    <cofactor evidence="7">
        <name>Mg(2+)</name>
        <dbReference type="ChEBI" id="CHEBI:18420"/>
    </cofactor>
</comment>
<keyword evidence="4 8" id="KW-0812">Transmembrane</keyword>
<comment type="subcellular location">
    <subcellularLocation>
        <location evidence="1">Cell membrane</location>
        <topology evidence="1">Multi-pass membrane protein</topology>
    </subcellularLocation>
</comment>
<feature type="transmembrane region" description="Helical" evidence="8">
    <location>
        <begin position="347"/>
        <end position="369"/>
    </location>
</feature>
<feature type="transmembrane region" description="Helical" evidence="8">
    <location>
        <begin position="108"/>
        <end position="128"/>
    </location>
</feature>
<feature type="transmembrane region" description="Helical" evidence="8">
    <location>
        <begin position="227"/>
        <end position="245"/>
    </location>
</feature>
<reference evidence="9" key="1">
    <citation type="submission" date="2020-12" db="EMBL/GenBank/DDBJ databases">
        <title>PHA producing bacteria isolated from mangrove.</title>
        <authorList>
            <person name="Zheng W."/>
            <person name="Yu S."/>
            <person name="Huang Y."/>
        </authorList>
    </citation>
    <scope>NUCLEOTIDE SEQUENCE</scope>
    <source>
        <strain evidence="9">GN8-5</strain>
    </source>
</reference>
<evidence type="ECO:0000256" key="5">
    <source>
        <dbReference type="ARBA" id="ARBA00022989"/>
    </source>
</evidence>
<feature type="transmembrane region" description="Helical" evidence="8">
    <location>
        <begin position="166"/>
        <end position="185"/>
    </location>
</feature>
<evidence type="ECO:0000256" key="1">
    <source>
        <dbReference type="ARBA" id="ARBA00004651"/>
    </source>
</evidence>
<feature type="transmembrane region" description="Helical" evidence="8">
    <location>
        <begin position="134"/>
        <end position="154"/>
    </location>
</feature>
<evidence type="ECO:0000313" key="10">
    <source>
        <dbReference type="Proteomes" id="UP000664385"/>
    </source>
</evidence>
<evidence type="ECO:0000256" key="6">
    <source>
        <dbReference type="ARBA" id="ARBA00023136"/>
    </source>
</evidence>
<comment type="caution">
    <text evidence="9">The sequence shown here is derived from an EMBL/GenBank/DDBJ whole genome shotgun (WGS) entry which is preliminary data.</text>
</comment>
<protein>
    <submittedName>
        <fullName evidence="9">Undecaprenyl/decaprenyl-phosphate alpha-N-acetylglucosaminyl 1-phosphate transferase</fullName>
    </submittedName>
</protein>
<dbReference type="Pfam" id="PF00953">
    <property type="entry name" value="Glycos_transf_4"/>
    <property type="match status" value="1"/>
</dbReference>
<dbReference type="GO" id="GO:0046872">
    <property type="term" value="F:metal ion binding"/>
    <property type="evidence" value="ECO:0007669"/>
    <property type="project" value="UniProtKB-KW"/>
</dbReference>
<dbReference type="AlphaFoldDB" id="A0A939DX10"/>
<dbReference type="GO" id="GO:0016780">
    <property type="term" value="F:phosphotransferase activity, for other substituted phosphate groups"/>
    <property type="evidence" value="ECO:0007669"/>
    <property type="project" value="InterPro"/>
</dbReference>